<feature type="domain" description="Radical SAM core" evidence="1">
    <location>
        <begin position="150"/>
        <end position="382"/>
    </location>
</feature>
<dbReference type="PROSITE" id="PS51918">
    <property type="entry name" value="RADICAL_SAM"/>
    <property type="match status" value="1"/>
</dbReference>
<dbReference type="SUPFAM" id="SSF102114">
    <property type="entry name" value="Radical SAM enzymes"/>
    <property type="match status" value="1"/>
</dbReference>
<keyword evidence="2" id="KW-0560">Oxidoreductase</keyword>
<dbReference type="PANTHER" id="PTHR13932:SF1">
    <property type="entry name" value="OXYGEN-INDEPENDENT COPROPORPHYRINOGEN-III OXIDASE-LIKE PROTEIN HEMZ"/>
    <property type="match status" value="1"/>
</dbReference>
<dbReference type="SFLD" id="SFLDS00029">
    <property type="entry name" value="Radical_SAM"/>
    <property type="match status" value="1"/>
</dbReference>
<dbReference type="GO" id="GO:0051539">
    <property type="term" value="F:4 iron, 4 sulfur cluster binding"/>
    <property type="evidence" value="ECO:0007669"/>
    <property type="project" value="TreeGrafter"/>
</dbReference>
<dbReference type="InterPro" id="IPR058240">
    <property type="entry name" value="rSAM_sf"/>
</dbReference>
<reference evidence="2" key="2">
    <citation type="submission" date="2021-04" db="EMBL/GenBank/DDBJ databases">
        <authorList>
            <person name="Gilroy R."/>
        </authorList>
    </citation>
    <scope>NUCLEOTIDE SEQUENCE</scope>
    <source>
        <strain evidence="2">B5-657</strain>
    </source>
</reference>
<evidence type="ECO:0000313" key="3">
    <source>
        <dbReference type="Proteomes" id="UP000824229"/>
    </source>
</evidence>
<organism evidence="2 3">
    <name type="scientific">Candidatus Cellulosilyticum pullistercoris</name>
    <dbReference type="NCBI Taxonomy" id="2838521"/>
    <lineage>
        <taxon>Bacteria</taxon>
        <taxon>Bacillati</taxon>
        <taxon>Bacillota</taxon>
        <taxon>Clostridia</taxon>
        <taxon>Lachnospirales</taxon>
        <taxon>Cellulosilyticaceae</taxon>
        <taxon>Cellulosilyticum</taxon>
    </lineage>
</organism>
<dbReference type="EC" id="1.3.98.3" evidence="2"/>
<gene>
    <name evidence="2" type="primary">hemZ</name>
    <name evidence="2" type="ORF">H9872_04160</name>
</gene>
<dbReference type="NCBIfam" id="TIGR03994">
    <property type="entry name" value="rSAM_HemZ"/>
    <property type="match status" value="1"/>
</dbReference>
<dbReference type="CDD" id="cd01335">
    <property type="entry name" value="Radical_SAM"/>
    <property type="match status" value="1"/>
</dbReference>
<dbReference type="InterPro" id="IPR034505">
    <property type="entry name" value="Coproporphyrinogen-III_oxidase"/>
</dbReference>
<evidence type="ECO:0000259" key="1">
    <source>
        <dbReference type="PROSITE" id="PS51918"/>
    </source>
</evidence>
<dbReference type="SFLD" id="SFLDF00310">
    <property type="entry name" value="oxygen-independent_coproporphy"/>
    <property type="match status" value="1"/>
</dbReference>
<dbReference type="InterPro" id="IPR023404">
    <property type="entry name" value="rSAM_horseshoe"/>
</dbReference>
<protein>
    <submittedName>
        <fullName evidence="2">Coproporphyrinogen dehydrogenase HemZ</fullName>
        <ecNumber evidence="2">1.3.98.3</ecNumber>
    </submittedName>
</protein>
<dbReference type="SFLD" id="SFLDG01065">
    <property type="entry name" value="anaerobic_coproporphyrinogen-I"/>
    <property type="match status" value="1"/>
</dbReference>
<dbReference type="GO" id="GO:0051989">
    <property type="term" value="F:coproporphyrinogen dehydrogenase activity"/>
    <property type="evidence" value="ECO:0007669"/>
    <property type="project" value="UniProtKB-EC"/>
</dbReference>
<dbReference type="Gene3D" id="3.80.30.20">
    <property type="entry name" value="tm_1862 like domain"/>
    <property type="match status" value="1"/>
</dbReference>
<dbReference type="GO" id="GO:0006779">
    <property type="term" value="P:porphyrin-containing compound biosynthetic process"/>
    <property type="evidence" value="ECO:0007669"/>
    <property type="project" value="TreeGrafter"/>
</dbReference>
<name>A0A9E2KBJ1_9FIRM</name>
<dbReference type="InterPro" id="IPR007197">
    <property type="entry name" value="rSAM"/>
</dbReference>
<dbReference type="SFLD" id="SFLDG01082">
    <property type="entry name" value="B12-binding_domain_containing"/>
    <property type="match status" value="1"/>
</dbReference>
<reference evidence="2" key="1">
    <citation type="journal article" date="2021" name="PeerJ">
        <title>Extensive microbial diversity within the chicken gut microbiome revealed by metagenomics and culture.</title>
        <authorList>
            <person name="Gilroy R."/>
            <person name="Ravi A."/>
            <person name="Getino M."/>
            <person name="Pursley I."/>
            <person name="Horton D.L."/>
            <person name="Alikhan N.F."/>
            <person name="Baker D."/>
            <person name="Gharbi K."/>
            <person name="Hall N."/>
            <person name="Watson M."/>
            <person name="Adriaenssens E.M."/>
            <person name="Foster-Nyarko E."/>
            <person name="Jarju S."/>
            <person name="Secka A."/>
            <person name="Antonio M."/>
            <person name="Oren A."/>
            <person name="Chaudhuri R.R."/>
            <person name="La Ragione R."/>
            <person name="Hildebrand F."/>
            <person name="Pallen M.J."/>
        </authorList>
    </citation>
    <scope>NUCLEOTIDE SEQUENCE</scope>
    <source>
        <strain evidence="2">B5-657</strain>
    </source>
</reference>
<dbReference type="PANTHER" id="PTHR13932">
    <property type="entry name" value="COPROPORPHYRINIGEN III OXIDASE"/>
    <property type="match status" value="1"/>
</dbReference>
<dbReference type="SMART" id="SM00729">
    <property type="entry name" value="Elp3"/>
    <property type="match status" value="1"/>
</dbReference>
<dbReference type="InterPro" id="IPR023995">
    <property type="entry name" value="HemZ"/>
</dbReference>
<dbReference type="AlphaFoldDB" id="A0A9E2KBJ1"/>
<sequence length="480" mass="54763">MIELLCEGHEASYELTNVMNLFLPYIKDSLLLQTIYDGEKSIARLKQEAVVLYEQVYPVNLLGDAIRDKKAIKESLKKAVYDVLVAYTGKTMPWGILTGIRPTKLVHEAIKEGLNDAEIDAYLDEAYKVSPNKRVLMREVAKQELAILEKNQPDEVSIYIGIPFCPTRCVYCSFTAYSLEQMQNKVEPYLEALFKEISFVAEAKKNMRIRSLYIGGGTPTSLNEDQLDRLLSHVEKCFNLSQIEEYTLEAGRPDTINAEKLRIMKAHGVGRISINPQSMNQKTLDAIGRRHSVEDIREVFRVARELGHNNINMDMILGLPGEDLKDVAYTLAELKKLGPENITVHTMAIKRASKLKEALTLDEASIHLTEGEKIQEMLNLCEMEMSQMGLYPYYMYRQKNMLGNFENVGYAKPGTEGIYNIEIMEEAESIIALGAGAITKMVYQNGERIDRIPNVKSLKDYIERIDEMIERKREGFEKYR</sequence>
<proteinExistence type="predicted"/>
<dbReference type="Pfam" id="PF04055">
    <property type="entry name" value="Radical_SAM"/>
    <property type="match status" value="1"/>
</dbReference>
<dbReference type="EMBL" id="JAHLFQ010000086">
    <property type="protein sequence ID" value="MBU3803933.1"/>
    <property type="molecule type" value="Genomic_DNA"/>
</dbReference>
<comment type="caution">
    <text evidence="2">The sequence shown here is derived from an EMBL/GenBank/DDBJ whole genome shotgun (WGS) entry which is preliminary data.</text>
</comment>
<dbReference type="InterPro" id="IPR006638">
    <property type="entry name" value="Elp3/MiaA/NifB-like_rSAM"/>
</dbReference>
<evidence type="ECO:0000313" key="2">
    <source>
        <dbReference type="EMBL" id="MBU3803933.1"/>
    </source>
</evidence>
<dbReference type="GO" id="GO:0005737">
    <property type="term" value="C:cytoplasm"/>
    <property type="evidence" value="ECO:0007669"/>
    <property type="project" value="TreeGrafter"/>
</dbReference>
<dbReference type="Proteomes" id="UP000824229">
    <property type="component" value="Unassembled WGS sequence"/>
</dbReference>
<accession>A0A9E2KBJ1</accession>